<keyword evidence="3" id="KW-0830">Ubiquinone</keyword>
<comment type="catalytic activity">
    <reaction evidence="2">
        <text>a quinone + NADH + 5 H(+)(in) = a quinol + NAD(+) + 4 H(+)(out)</text>
        <dbReference type="Rhea" id="RHEA:57888"/>
        <dbReference type="ChEBI" id="CHEBI:15378"/>
        <dbReference type="ChEBI" id="CHEBI:24646"/>
        <dbReference type="ChEBI" id="CHEBI:57540"/>
        <dbReference type="ChEBI" id="CHEBI:57945"/>
        <dbReference type="ChEBI" id="CHEBI:132124"/>
    </reaction>
</comment>
<comment type="subcellular location">
    <subcellularLocation>
        <location evidence="2">Cell membrane</location>
        <topology evidence="2">Multi-pass membrane protein</topology>
    </subcellularLocation>
</comment>
<dbReference type="Pfam" id="PF00499">
    <property type="entry name" value="Oxidored_q3"/>
    <property type="match status" value="1"/>
</dbReference>
<keyword evidence="2" id="KW-0472">Membrane</keyword>
<dbReference type="PANTHER" id="PTHR33269">
    <property type="entry name" value="NADH-UBIQUINONE OXIDOREDUCTASE CHAIN 6"/>
    <property type="match status" value="1"/>
</dbReference>
<dbReference type="AlphaFoldDB" id="A0A1C7PB38"/>
<feature type="transmembrane region" description="Helical" evidence="2">
    <location>
        <begin position="186"/>
        <end position="208"/>
    </location>
</feature>
<dbReference type="InterPro" id="IPR042106">
    <property type="entry name" value="Nuo/plastoQ_OxRdtase_6_NuoJ"/>
</dbReference>
<proteinExistence type="inferred from homology"/>
<dbReference type="EC" id="7.1.1.-" evidence="2"/>
<keyword evidence="2" id="KW-1003">Cell membrane</keyword>
<keyword evidence="2" id="KW-1133">Transmembrane helix</keyword>
<dbReference type="STRING" id="1679444.PYTT_0654"/>
<dbReference type="OrthoDB" id="9795409at2"/>
<accession>A0A1C7PB38</accession>
<evidence type="ECO:0000313" key="3">
    <source>
        <dbReference type="EMBL" id="SEH77544.1"/>
    </source>
</evidence>
<dbReference type="PATRIC" id="fig|1679444.3.peg.1037"/>
<keyword evidence="4" id="KW-1185">Reference proteome</keyword>
<dbReference type="InterPro" id="IPR001457">
    <property type="entry name" value="NADH_UbQ/plastoQ_OxRdtase_su6"/>
</dbReference>
<comment type="function">
    <text evidence="2">NDH-1 shuttles electrons from NADH, via FMN and iron-sulfur (Fe-S) centers, to quinones in the respiratory chain. Couples the redox reaction to proton translocation (for every two electrons transferred, four hydrogen ions are translocated across the cytoplasmic membrane), and thus conserves the redox energy in a proton gradient.</text>
</comment>
<feature type="transmembrane region" description="Helical" evidence="2">
    <location>
        <begin position="32"/>
        <end position="53"/>
    </location>
</feature>
<dbReference type="GO" id="GO:0008137">
    <property type="term" value="F:NADH dehydrogenase (ubiquinone) activity"/>
    <property type="evidence" value="ECO:0007669"/>
    <property type="project" value="UniProtKB-UniRule"/>
</dbReference>
<keyword evidence="2" id="KW-0520">NAD</keyword>
<organism evidence="3 4">
    <name type="scientific">Akkermansia glycaniphila</name>
    <dbReference type="NCBI Taxonomy" id="1679444"/>
    <lineage>
        <taxon>Bacteria</taxon>
        <taxon>Pseudomonadati</taxon>
        <taxon>Verrucomicrobiota</taxon>
        <taxon>Verrucomicrobiia</taxon>
        <taxon>Verrucomicrobiales</taxon>
        <taxon>Akkermansiaceae</taxon>
        <taxon>Akkermansia</taxon>
    </lineage>
</organism>
<gene>
    <name evidence="3" type="ORF">PYTT_0654</name>
</gene>
<sequence length="215" mass="23234">MELCDILFYLFAGLALLTSVLVVALRNPVSSAMCMAVSFAMTAAVLFGLGAHFLGIIQILVYAGAIMVLFLFIIMLLNVKKEEKGRRGWLICCVASCVAAAFAGMVTSVTLNLPGGRDCPAACCPAKIQDKSEQNAYAGKLPKIDPEAYAAKHAEQFRKDSAVLKELKEGDFPDTTMLGQTLFGKYNYQFVLLGLILLVGTIGAVVLCRRPDRKD</sequence>
<keyword evidence="2" id="KW-0812">Transmembrane</keyword>
<dbReference type="Proteomes" id="UP000176204">
    <property type="component" value="Chromosome I"/>
</dbReference>
<dbReference type="EMBL" id="LT629973">
    <property type="protein sequence ID" value="SEH77544.1"/>
    <property type="molecule type" value="Genomic_DNA"/>
</dbReference>
<protein>
    <recommendedName>
        <fullName evidence="2">NADH-quinone oxidoreductase subunit J</fullName>
        <ecNumber evidence="2">7.1.1.-</ecNumber>
    </recommendedName>
</protein>
<evidence type="ECO:0000256" key="1">
    <source>
        <dbReference type="ARBA" id="ARBA00005698"/>
    </source>
</evidence>
<comment type="similarity">
    <text evidence="1 2">Belongs to the complex I subunit 6 family.</text>
</comment>
<keyword evidence="2" id="KW-0874">Quinone</keyword>
<dbReference type="GO" id="GO:0005886">
    <property type="term" value="C:plasma membrane"/>
    <property type="evidence" value="ECO:0007669"/>
    <property type="project" value="UniProtKB-SubCell"/>
</dbReference>
<dbReference type="GO" id="GO:0048038">
    <property type="term" value="F:quinone binding"/>
    <property type="evidence" value="ECO:0007669"/>
    <property type="project" value="UniProtKB-UniRule"/>
</dbReference>
<reference evidence="4" key="1">
    <citation type="submission" date="2016-09" db="EMBL/GenBank/DDBJ databases">
        <authorList>
            <person name="Koehorst J."/>
        </authorList>
    </citation>
    <scope>NUCLEOTIDE SEQUENCE [LARGE SCALE GENOMIC DNA]</scope>
</reference>
<feature type="transmembrane region" description="Helical" evidence="2">
    <location>
        <begin position="59"/>
        <end position="77"/>
    </location>
</feature>
<feature type="transmembrane region" description="Helical" evidence="2">
    <location>
        <begin position="89"/>
        <end position="111"/>
    </location>
</feature>
<name>A0A1C7PB38_9BACT</name>
<dbReference type="RefSeq" id="WP_067777014.1">
    <property type="nucleotide sequence ID" value="NZ_LIGX01000032.1"/>
</dbReference>
<dbReference type="KEGG" id="agl:PYTT_0654"/>
<evidence type="ECO:0000256" key="2">
    <source>
        <dbReference type="RuleBase" id="RU004429"/>
    </source>
</evidence>
<feature type="transmembrane region" description="Helical" evidence="2">
    <location>
        <begin position="6"/>
        <end position="25"/>
    </location>
</feature>
<evidence type="ECO:0000313" key="4">
    <source>
        <dbReference type="Proteomes" id="UP000176204"/>
    </source>
</evidence>
<dbReference type="PANTHER" id="PTHR33269:SF17">
    <property type="entry name" value="NADH-UBIQUINONE OXIDOREDUCTASE CHAIN 6"/>
    <property type="match status" value="1"/>
</dbReference>
<dbReference type="Gene3D" id="1.20.120.1200">
    <property type="entry name" value="NADH-ubiquinone/plastoquinone oxidoreductase chain 6, subunit NuoJ"/>
    <property type="match status" value="1"/>
</dbReference>